<dbReference type="AlphaFoldDB" id="A0A1Y2BPR4"/>
<proteinExistence type="predicted"/>
<evidence type="ECO:0000313" key="3">
    <source>
        <dbReference type="EMBL" id="ORY36744.1"/>
    </source>
</evidence>
<feature type="compositionally biased region" description="Acidic residues" evidence="2">
    <location>
        <begin position="185"/>
        <end position="200"/>
    </location>
</feature>
<feature type="coiled-coil region" evidence="1">
    <location>
        <begin position="89"/>
        <end position="162"/>
    </location>
</feature>
<feature type="compositionally biased region" description="Basic and acidic residues" evidence="2">
    <location>
        <begin position="201"/>
        <end position="218"/>
    </location>
</feature>
<dbReference type="EMBL" id="MCGO01000054">
    <property type="protein sequence ID" value="ORY36744.1"/>
    <property type="molecule type" value="Genomic_DNA"/>
</dbReference>
<evidence type="ECO:0000256" key="2">
    <source>
        <dbReference type="SAM" id="MobiDB-lite"/>
    </source>
</evidence>
<name>A0A1Y2BPR4_9FUNG</name>
<comment type="caution">
    <text evidence="3">The sequence shown here is derived from an EMBL/GenBank/DDBJ whole genome shotgun (WGS) entry which is preliminary data.</text>
</comment>
<accession>A0A1Y2BPR4</accession>
<evidence type="ECO:0000313" key="4">
    <source>
        <dbReference type="Proteomes" id="UP000193642"/>
    </source>
</evidence>
<sequence>MVKIRTLSLVEYEAPSSSSSSSIRSKVTTSPTLVSNGSITMLKYNNTGDSTKIPSRDPGFPKNTSRPCSYTAASGESCTHFAVEGSEFCRFFEDHFKEMQKDLTRLKRESQSAKRTSINLLKQSQSAENKAAQHVSSLTKRLSSLELENLELQAKVEALTLSHDKLLQIQEILSGSSSSSRDVDSIVELDEDSEIDAEDESREKGKGKAKRESVDAKSGKRFSLLSMVSTVWK</sequence>
<feature type="region of interest" description="Disordered" evidence="2">
    <location>
        <begin position="178"/>
        <end position="218"/>
    </location>
</feature>
<keyword evidence="4" id="KW-1185">Reference proteome</keyword>
<gene>
    <name evidence="3" type="ORF">BCR33DRAFT_721953</name>
</gene>
<protein>
    <submittedName>
        <fullName evidence="3">Uncharacterized protein</fullName>
    </submittedName>
</protein>
<dbReference type="Proteomes" id="UP000193642">
    <property type="component" value="Unassembled WGS sequence"/>
</dbReference>
<reference evidence="3 4" key="1">
    <citation type="submission" date="2016-07" db="EMBL/GenBank/DDBJ databases">
        <title>Pervasive Adenine N6-methylation of Active Genes in Fungi.</title>
        <authorList>
            <consortium name="DOE Joint Genome Institute"/>
            <person name="Mondo S.J."/>
            <person name="Dannebaum R.O."/>
            <person name="Kuo R.C."/>
            <person name="Labutti K."/>
            <person name="Haridas S."/>
            <person name="Kuo A."/>
            <person name="Salamov A."/>
            <person name="Ahrendt S.R."/>
            <person name="Lipzen A."/>
            <person name="Sullivan W."/>
            <person name="Andreopoulos W.B."/>
            <person name="Clum A."/>
            <person name="Lindquist E."/>
            <person name="Daum C."/>
            <person name="Ramamoorthy G.K."/>
            <person name="Gryganskyi A."/>
            <person name="Culley D."/>
            <person name="Magnuson J.K."/>
            <person name="James T.Y."/>
            <person name="O'Malley M.A."/>
            <person name="Stajich J.E."/>
            <person name="Spatafora J.W."/>
            <person name="Visel A."/>
            <person name="Grigoriev I.V."/>
        </authorList>
    </citation>
    <scope>NUCLEOTIDE SEQUENCE [LARGE SCALE GENOMIC DNA]</scope>
    <source>
        <strain evidence="3 4">JEL800</strain>
    </source>
</reference>
<dbReference type="OrthoDB" id="2167654at2759"/>
<evidence type="ECO:0000256" key="1">
    <source>
        <dbReference type="SAM" id="Coils"/>
    </source>
</evidence>
<keyword evidence="1" id="KW-0175">Coiled coil</keyword>
<organism evidence="3 4">
    <name type="scientific">Rhizoclosmatium globosum</name>
    <dbReference type="NCBI Taxonomy" id="329046"/>
    <lineage>
        <taxon>Eukaryota</taxon>
        <taxon>Fungi</taxon>
        <taxon>Fungi incertae sedis</taxon>
        <taxon>Chytridiomycota</taxon>
        <taxon>Chytridiomycota incertae sedis</taxon>
        <taxon>Chytridiomycetes</taxon>
        <taxon>Chytridiales</taxon>
        <taxon>Chytriomycetaceae</taxon>
        <taxon>Rhizoclosmatium</taxon>
    </lineage>
</organism>